<protein>
    <submittedName>
        <fullName evidence="1">Uncharacterized protein</fullName>
    </submittedName>
</protein>
<dbReference type="AlphaFoldDB" id="A0A3M5TWI1"/>
<proteinExistence type="predicted"/>
<evidence type="ECO:0000313" key="1">
    <source>
        <dbReference type="EMBL" id="RMU37298.1"/>
    </source>
</evidence>
<comment type="caution">
    <text evidence="1">The sequence shown here is derived from an EMBL/GenBank/DDBJ whole genome shotgun (WGS) entry which is preliminary data.</text>
</comment>
<organism evidence="1 2">
    <name type="scientific">Pseudomonas avellanae</name>
    <dbReference type="NCBI Taxonomy" id="46257"/>
    <lineage>
        <taxon>Bacteria</taxon>
        <taxon>Pseudomonadati</taxon>
        <taxon>Pseudomonadota</taxon>
        <taxon>Gammaproteobacteria</taxon>
        <taxon>Pseudomonadales</taxon>
        <taxon>Pseudomonadaceae</taxon>
        <taxon>Pseudomonas</taxon>
    </lineage>
</organism>
<accession>A0A3M5TWI1</accession>
<evidence type="ECO:0000313" key="2">
    <source>
        <dbReference type="Proteomes" id="UP000281514"/>
    </source>
</evidence>
<dbReference type="EMBL" id="RBTX01000205">
    <property type="protein sequence ID" value="RMU37298.1"/>
    <property type="molecule type" value="Genomic_DNA"/>
</dbReference>
<reference evidence="1 2" key="1">
    <citation type="submission" date="2018-08" db="EMBL/GenBank/DDBJ databases">
        <title>Recombination of ecologically and evolutionarily significant loci maintains genetic cohesion in the Pseudomonas syringae species complex.</title>
        <authorList>
            <person name="Dillon M."/>
            <person name="Thakur S."/>
            <person name="Almeida R.N.D."/>
            <person name="Weir B.S."/>
            <person name="Guttman D.S."/>
        </authorList>
    </citation>
    <scope>NUCLEOTIDE SEQUENCE [LARGE SCALE GENOMIC DNA]</scope>
    <source>
        <strain evidence="1 2">ICMP 9749</strain>
    </source>
</reference>
<sequence length="131" mass="14576">MQAARRYGISSAKCALIHQASRLKPCMAGVRRFLCALSVRQSRSDSSESPGRCKPREAVFLFQRIRFTASRVRWLAAVGRVGRATWMESVVSGADASLYRGRARRVAEGVRLFSSLRCSAPLSSYKSTLFQ</sequence>
<gene>
    <name evidence="1" type="ORF">ALP32_04400</name>
</gene>
<name>A0A3M5TWI1_9PSED</name>
<dbReference type="Proteomes" id="UP000281514">
    <property type="component" value="Unassembled WGS sequence"/>
</dbReference>